<dbReference type="SUPFAM" id="SSF53300">
    <property type="entry name" value="vWA-like"/>
    <property type="match status" value="1"/>
</dbReference>
<dbReference type="GO" id="GO:0000027">
    <property type="term" value="P:ribosomal large subunit assembly"/>
    <property type="evidence" value="ECO:0007669"/>
    <property type="project" value="TreeGrafter"/>
</dbReference>
<gene>
    <name evidence="4" type="ORF">BLA29_005325</name>
</gene>
<dbReference type="OrthoDB" id="6515339at2759"/>
<accession>A0A1Y3BTR6</accession>
<dbReference type="EMBL" id="MUJZ01003927">
    <property type="protein sequence ID" value="OTF83384.1"/>
    <property type="molecule type" value="Genomic_DNA"/>
</dbReference>
<dbReference type="InterPro" id="IPR036465">
    <property type="entry name" value="vWFA_dom_sf"/>
</dbReference>
<sequence>MAYDIDYGQQQQQDGMENQKPLERGINVNEDENDDQHMDADENNEITLKNNDSRNDLNKTTEETNDENEEQMIEGEYIMTLNAANREESSFHTATTNDLEQSMMEIEKQHSLVVPVDDTTLPSEMIANELLLESEKRIEPLLYELCNQLQLVLEPTKRSKYKGDFKTGKRLNMRKVIAYVASQFRKDKIWLRRVKPSKRQYQILIAIDDSLSMSDNQSRMMAFDSLILLGKSLSIIESGLLSVVSFGEETRVVHSFGDPFTDQTIIKIFNKVWFSYQKCLFC</sequence>
<feature type="compositionally biased region" description="Basic and acidic residues" evidence="3">
    <location>
        <begin position="51"/>
        <end position="62"/>
    </location>
</feature>
<dbReference type="PANTHER" id="PTHR48103:SF2">
    <property type="entry name" value="MIDASIN"/>
    <property type="match status" value="1"/>
</dbReference>
<protein>
    <recommendedName>
        <fullName evidence="6">Midasin-like protein</fullName>
    </recommendedName>
</protein>
<keyword evidence="5" id="KW-1185">Reference proteome</keyword>
<keyword evidence="1" id="KW-0547">Nucleotide-binding</keyword>
<proteinExistence type="predicted"/>
<dbReference type="GO" id="GO:0000055">
    <property type="term" value="P:ribosomal large subunit export from nucleus"/>
    <property type="evidence" value="ECO:0007669"/>
    <property type="project" value="TreeGrafter"/>
</dbReference>
<dbReference type="AlphaFoldDB" id="A0A1Y3BTR6"/>
<keyword evidence="2" id="KW-0067">ATP-binding</keyword>
<feature type="region of interest" description="Disordered" evidence="3">
    <location>
        <begin position="1"/>
        <end position="68"/>
    </location>
</feature>
<comment type="caution">
    <text evidence="4">The sequence shown here is derived from an EMBL/GenBank/DDBJ whole genome shotgun (WGS) entry which is preliminary data.</text>
</comment>
<dbReference type="GO" id="GO:0005524">
    <property type="term" value="F:ATP binding"/>
    <property type="evidence" value="ECO:0007669"/>
    <property type="project" value="UniProtKB-KW"/>
</dbReference>
<evidence type="ECO:0000256" key="2">
    <source>
        <dbReference type="ARBA" id="ARBA00022840"/>
    </source>
</evidence>
<evidence type="ECO:0000256" key="3">
    <source>
        <dbReference type="SAM" id="MobiDB-lite"/>
    </source>
</evidence>
<evidence type="ECO:0008006" key="6">
    <source>
        <dbReference type="Google" id="ProtNLM"/>
    </source>
</evidence>
<evidence type="ECO:0000313" key="4">
    <source>
        <dbReference type="EMBL" id="OTF83384.1"/>
    </source>
</evidence>
<dbReference type="Proteomes" id="UP000194236">
    <property type="component" value="Unassembled WGS sequence"/>
</dbReference>
<dbReference type="PANTHER" id="PTHR48103">
    <property type="entry name" value="MIDASIN-RELATED"/>
    <property type="match status" value="1"/>
</dbReference>
<dbReference type="GO" id="GO:0005634">
    <property type="term" value="C:nucleus"/>
    <property type="evidence" value="ECO:0007669"/>
    <property type="project" value="TreeGrafter"/>
</dbReference>
<organism evidence="4 5">
    <name type="scientific">Euroglyphus maynei</name>
    <name type="common">Mayne's house dust mite</name>
    <dbReference type="NCBI Taxonomy" id="6958"/>
    <lineage>
        <taxon>Eukaryota</taxon>
        <taxon>Metazoa</taxon>
        <taxon>Ecdysozoa</taxon>
        <taxon>Arthropoda</taxon>
        <taxon>Chelicerata</taxon>
        <taxon>Arachnida</taxon>
        <taxon>Acari</taxon>
        <taxon>Acariformes</taxon>
        <taxon>Sarcoptiformes</taxon>
        <taxon>Astigmata</taxon>
        <taxon>Psoroptidia</taxon>
        <taxon>Analgoidea</taxon>
        <taxon>Pyroglyphidae</taxon>
        <taxon>Pyroglyphinae</taxon>
        <taxon>Euroglyphus</taxon>
    </lineage>
</organism>
<dbReference type="GO" id="GO:0030687">
    <property type="term" value="C:preribosome, large subunit precursor"/>
    <property type="evidence" value="ECO:0007669"/>
    <property type="project" value="TreeGrafter"/>
</dbReference>
<evidence type="ECO:0000256" key="1">
    <source>
        <dbReference type="ARBA" id="ARBA00022741"/>
    </source>
</evidence>
<reference evidence="4 5" key="1">
    <citation type="submission" date="2017-03" db="EMBL/GenBank/DDBJ databases">
        <title>Genome Survey of Euroglyphus maynei.</title>
        <authorList>
            <person name="Arlian L.G."/>
            <person name="Morgan M.S."/>
            <person name="Rider S.D."/>
        </authorList>
    </citation>
    <scope>NUCLEOTIDE SEQUENCE [LARGE SCALE GENOMIC DNA]</scope>
    <source>
        <strain evidence="4">Arlian Lab</strain>
        <tissue evidence="4">Whole body</tissue>
    </source>
</reference>
<name>A0A1Y3BTR6_EURMA</name>
<evidence type="ECO:0000313" key="5">
    <source>
        <dbReference type="Proteomes" id="UP000194236"/>
    </source>
</evidence>